<reference evidence="10 11" key="1">
    <citation type="submission" date="2011-10" db="EMBL/GenBank/DDBJ databases">
        <authorList>
            <person name="Genoscope - CEA"/>
        </authorList>
    </citation>
    <scope>NUCLEOTIDE SEQUENCE [LARGE SCALE GENOMIC DNA]</scope>
    <source>
        <strain evidence="10 11">RCC 1105</strain>
    </source>
</reference>
<dbReference type="Proteomes" id="UP000198341">
    <property type="component" value="Chromosome 15"/>
</dbReference>
<feature type="domain" description="Importin N-terminal" evidence="9">
    <location>
        <begin position="69"/>
        <end position="121"/>
    </location>
</feature>
<evidence type="ECO:0000313" key="11">
    <source>
        <dbReference type="Proteomes" id="UP000198341"/>
    </source>
</evidence>
<comment type="similarity">
    <text evidence="3">Belongs to the XPO2/CSE1 family.</text>
</comment>
<dbReference type="AlphaFoldDB" id="K8EPG0"/>
<evidence type="ECO:0000256" key="3">
    <source>
        <dbReference type="ARBA" id="ARBA00008669"/>
    </source>
</evidence>
<name>K8EPG0_9CHLO</name>
<evidence type="ECO:0000259" key="9">
    <source>
        <dbReference type="PROSITE" id="PS50166"/>
    </source>
</evidence>
<dbReference type="STRING" id="41875.K8EPG0"/>
<keyword evidence="4" id="KW-0813">Transport</keyword>
<organism evidence="10 11">
    <name type="scientific">Bathycoccus prasinos</name>
    <dbReference type="NCBI Taxonomy" id="41875"/>
    <lineage>
        <taxon>Eukaryota</taxon>
        <taxon>Viridiplantae</taxon>
        <taxon>Chlorophyta</taxon>
        <taxon>Mamiellophyceae</taxon>
        <taxon>Mamiellales</taxon>
        <taxon>Bathycoccaceae</taxon>
        <taxon>Bathycoccus</taxon>
    </lineage>
</organism>
<feature type="region of interest" description="Disordered" evidence="8">
    <location>
        <begin position="355"/>
        <end position="374"/>
    </location>
</feature>
<dbReference type="GO" id="GO:0006606">
    <property type="term" value="P:protein import into nucleus"/>
    <property type="evidence" value="ECO:0007669"/>
    <property type="project" value="TreeGrafter"/>
</dbReference>
<dbReference type="eggNOG" id="KOG1992">
    <property type="taxonomic scope" value="Eukaryota"/>
</dbReference>
<sequence>MDLPHLARVLDSTLSSDPQIREESSRFLLRNVLPRSDGLESLLLLSSSSSSLRNGGGNEGEQLVSDGGKLAAAVAFKNGIKKRWIVSDLDEEEEETLEKWKEIEPDAKARLRVLVLEKALEEDEASVRNTNVKNQLAEALQIIALNDLTCTREFPQGKWPELVPSLVQKIGRSILVEGGDSQRRGETLINSLTVANAIFKRFRGATKTDALYVELKMALDGFAKPLLEVTRECAKRVCSSSGSSGSNEEKAQRKQMVKALRLCLRIFYSLNSQELPEVFEDDIAHWMELFHGMLNVGIESGGSGNDEWGVDMDALRAAICDALNLYAEKNEEEFKPYLETFVRDVWTLLGNYSKEKSSDNNSQYQNNHEEDEDEVERYRERVASSGMAFLTVVASGVHHTLFEAPETLQNIIENIAIPNLQFRTEDEEIFADNFAEYLRRDMEGGDQETRRRAACELIKALAAKFPQSCTAAVGGYVQQLLAQYVQNPSMFWKAKDCAIYLVLALAVKKKTNARGATEINELVDVADFFNAHIRSELLCENATTSHPVVRADCLKLLTVFRGFVPRDAELQMLPHLAKLLLDSSNVVHSYAANCIEKMMTCRDYSQLQQQQQQLQQQNSTIAASAPVKFAPNDFAPFANDILQNCFNGFELQDSSENEFIAKLIAKTLRYIGGGGSNASGGGKLLANEVIFACCEKLCKRLDEAANNPRNPTYNHFLFEATTACVQCVDFSPNSQEKQRVESALFPTFLGILARDNAEFTPYVFQILALMLESAAVPAAGTGGVAVGISLTEQYLQLLPALLAPHTWDRQANIPALVRLLDAYLKAAPVQIAQLGYLTGVLGVFQKLISSKAHDHQGFYILNAFAKSLDLSVWSEHLPTIWQVLFQRLQSGKTPKFCRGFVVFLSVLVAKRGAEAAVSSMATVQAGIHEMILSNIFAVESQKVAAKEEKKLVAVAGARFLCETELLNTNAQCWRDVCAASARCVDAYVSTTDQDGKSLAPNGTTTSNTEKLADDIDLADELLEKIEQQGGYSASYSQLSAAKVKGARADEDVLRDEVPDIEIYFGQSLAQCAQKCPGDVLKSTLSLLDGDVQSCVARCFQKIGFAL</sequence>
<evidence type="ECO:0000256" key="2">
    <source>
        <dbReference type="ARBA" id="ARBA00004496"/>
    </source>
</evidence>
<evidence type="ECO:0000256" key="5">
    <source>
        <dbReference type="ARBA" id="ARBA00022490"/>
    </source>
</evidence>
<dbReference type="Pfam" id="PF03378">
    <property type="entry name" value="CAS_CSE1"/>
    <property type="match status" value="1"/>
</dbReference>
<dbReference type="Pfam" id="PF08506">
    <property type="entry name" value="Cse1"/>
    <property type="match status" value="2"/>
</dbReference>
<dbReference type="GO" id="GO:0005635">
    <property type="term" value="C:nuclear envelope"/>
    <property type="evidence" value="ECO:0007669"/>
    <property type="project" value="TreeGrafter"/>
</dbReference>
<dbReference type="InterPro" id="IPR011989">
    <property type="entry name" value="ARM-like"/>
</dbReference>
<dbReference type="GeneID" id="19011374"/>
<dbReference type="GO" id="GO:0031267">
    <property type="term" value="F:small GTPase binding"/>
    <property type="evidence" value="ECO:0007669"/>
    <property type="project" value="InterPro"/>
</dbReference>
<evidence type="ECO:0000256" key="4">
    <source>
        <dbReference type="ARBA" id="ARBA00022448"/>
    </source>
</evidence>
<dbReference type="OrthoDB" id="3268246at2759"/>
<dbReference type="GO" id="GO:0005829">
    <property type="term" value="C:cytosol"/>
    <property type="evidence" value="ECO:0007669"/>
    <property type="project" value="TreeGrafter"/>
</dbReference>
<evidence type="ECO:0000256" key="1">
    <source>
        <dbReference type="ARBA" id="ARBA00004123"/>
    </source>
</evidence>
<accession>K8EPG0</accession>
<dbReference type="RefSeq" id="XP_007508748.1">
    <property type="nucleotide sequence ID" value="XM_007508686.1"/>
</dbReference>
<dbReference type="InterPro" id="IPR005043">
    <property type="entry name" value="XPO2_C"/>
</dbReference>
<evidence type="ECO:0000256" key="8">
    <source>
        <dbReference type="SAM" id="MobiDB-lite"/>
    </source>
</evidence>
<comment type="subcellular location">
    <subcellularLocation>
        <location evidence="2">Cytoplasm</location>
    </subcellularLocation>
    <subcellularLocation>
        <location evidence="1">Nucleus</location>
    </subcellularLocation>
</comment>
<gene>
    <name evidence="10" type="ordered locus">Bathy15g01690</name>
</gene>
<dbReference type="EMBL" id="FO082264">
    <property type="protein sequence ID" value="CCO19834.1"/>
    <property type="molecule type" value="Genomic_DNA"/>
</dbReference>
<proteinExistence type="inferred from homology"/>
<protein>
    <recommendedName>
        <fullName evidence="9">Importin N-terminal domain-containing protein</fullName>
    </recommendedName>
</protein>
<dbReference type="PROSITE" id="PS50166">
    <property type="entry name" value="IMPORTIN_B_NT"/>
    <property type="match status" value="1"/>
</dbReference>
<evidence type="ECO:0000256" key="6">
    <source>
        <dbReference type="ARBA" id="ARBA00022927"/>
    </source>
</evidence>
<keyword evidence="5" id="KW-0963">Cytoplasm</keyword>
<dbReference type="PANTHER" id="PTHR10997">
    <property type="entry name" value="IMPORTIN-7, 8, 11"/>
    <property type="match status" value="1"/>
</dbReference>
<keyword evidence="7" id="KW-0539">Nucleus</keyword>
<dbReference type="GO" id="GO:0005049">
    <property type="term" value="F:nuclear export signal receptor activity"/>
    <property type="evidence" value="ECO:0007669"/>
    <property type="project" value="TreeGrafter"/>
</dbReference>
<evidence type="ECO:0000313" key="10">
    <source>
        <dbReference type="EMBL" id="CCO19834.1"/>
    </source>
</evidence>
<evidence type="ECO:0000256" key="7">
    <source>
        <dbReference type="ARBA" id="ARBA00023242"/>
    </source>
</evidence>
<keyword evidence="11" id="KW-1185">Reference proteome</keyword>
<dbReference type="InterPro" id="IPR001494">
    <property type="entry name" value="Importin-beta_N"/>
</dbReference>
<dbReference type="SUPFAM" id="SSF48371">
    <property type="entry name" value="ARM repeat"/>
    <property type="match status" value="1"/>
</dbReference>
<dbReference type="Gene3D" id="1.25.10.10">
    <property type="entry name" value="Leucine-rich Repeat Variant"/>
    <property type="match status" value="1"/>
</dbReference>
<keyword evidence="6" id="KW-0653">Protein transport</keyword>
<dbReference type="KEGG" id="bpg:Bathy15g01690"/>
<dbReference type="GO" id="GO:0006611">
    <property type="term" value="P:protein export from nucleus"/>
    <property type="evidence" value="ECO:0007669"/>
    <property type="project" value="TreeGrafter"/>
</dbReference>
<dbReference type="PANTHER" id="PTHR10997:SF8">
    <property type="entry name" value="EXPORTIN-2"/>
    <property type="match status" value="1"/>
</dbReference>
<dbReference type="InterPro" id="IPR016024">
    <property type="entry name" value="ARM-type_fold"/>
</dbReference>
<dbReference type="InterPro" id="IPR013713">
    <property type="entry name" value="XPO2_central"/>
</dbReference>